<keyword evidence="3" id="KW-1185">Reference proteome</keyword>
<evidence type="ECO:0000256" key="1">
    <source>
        <dbReference type="SAM" id="MobiDB-lite"/>
    </source>
</evidence>
<sequence>EIVGWSEHHRTLPNLAETTTATTATTTTKHTCRRMPSGAAAAGAAAGPVFQNHRHLVLQRLVPMTVFLTIVTSPSDPSPTMLETPARHPVSASGTPCAVPQPTAAALLDSIRSETKQSSRAARPRGGSLRTGRAQPSTVGVTDRYTTD</sequence>
<feature type="region of interest" description="Disordered" evidence="1">
    <location>
        <begin position="74"/>
        <end position="148"/>
    </location>
</feature>
<proteinExistence type="predicted"/>
<dbReference type="AlphaFoldDB" id="A0A182FFM3"/>
<name>A0A182FFM3_ANOAL</name>
<dbReference type="Proteomes" id="UP000069272">
    <property type="component" value="Chromosome 3L"/>
</dbReference>
<accession>A0A182FFM3</accession>
<organism evidence="2 3">
    <name type="scientific">Anopheles albimanus</name>
    <name type="common">New world malaria mosquito</name>
    <dbReference type="NCBI Taxonomy" id="7167"/>
    <lineage>
        <taxon>Eukaryota</taxon>
        <taxon>Metazoa</taxon>
        <taxon>Ecdysozoa</taxon>
        <taxon>Arthropoda</taxon>
        <taxon>Hexapoda</taxon>
        <taxon>Insecta</taxon>
        <taxon>Pterygota</taxon>
        <taxon>Neoptera</taxon>
        <taxon>Endopterygota</taxon>
        <taxon>Diptera</taxon>
        <taxon>Nematocera</taxon>
        <taxon>Culicoidea</taxon>
        <taxon>Culicidae</taxon>
        <taxon>Anophelinae</taxon>
        <taxon>Anopheles</taxon>
    </lineage>
</organism>
<protein>
    <submittedName>
        <fullName evidence="2">Uncharacterized protein</fullName>
    </submittedName>
</protein>
<reference evidence="2" key="2">
    <citation type="submission" date="2022-08" db="UniProtKB">
        <authorList>
            <consortium name="EnsemblMetazoa"/>
        </authorList>
    </citation>
    <scope>IDENTIFICATION</scope>
    <source>
        <strain evidence="2">STECLA/ALBI9_A</strain>
    </source>
</reference>
<reference evidence="2 3" key="1">
    <citation type="journal article" date="2017" name="G3 (Bethesda)">
        <title>The Physical Genome Mapping of Anopheles albimanus Corrected Scaffold Misassemblies and Identified Interarm Rearrangements in Genus Anopheles.</title>
        <authorList>
            <person name="Artemov G.N."/>
            <person name="Peery A.N."/>
            <person name="Jiang X."/>
            <person name="Tu Z."/>
            <person name="Stegniy V.N."/>
            <person name="Sharakhova M.V."/>
            <person name="Sharakhov I.V."/>
        </authorList>
    </citation>
    <scope>NUCLEOTIDE SEQUENCE [LARGE SCALE GENOMIC DNA]</scope>
    <source>
        <strain evidence="2 3">ALBI9_A</strain>
    </source>
</reference>
<dbReference type="EnsemblMetazoa" id="AALB005315-RA">
    <property type="protein sequence ID" value="AALB005315-PA"/>
    <property type="gene ID" value="AALB005315"/>
</dbReference>
<evidence type="ECO:0000313" key="3">
    <source>
        <dbReference type="Proteomes" id="UP000069272"/>
    </source>
</evidence>
<dbReference type="VEuPathDB" id="VectorBase:AALB005315"/>
<evidence type="ECO:0000313" key="2">
    <source>
        <dbReference type="EnsemblMetazoa" id="AALB005315-PA"/>
    </source>
</evidence>